<dbReference type="Proteomes" id="UP000324222">
    <property type="component" value="Unassembled WGS sequence"/>
</dbReference>
<feature type="compositionally biased region" description="Basic and acidic residues" evidence="1">
    <location>
        <begin position="1"/>
        <end position="14"/>
    </location>
</feature>
<gene>
    <name evidence="2" type="ORF">E2C01_100537</name>
</gene>
<protein>
    <submittedName>
        <fullName evidence="2">Uncharacterized protein</fullName>
    </submittedName>
</protein>
<name>A0A5B7KDB3_PORTR</name>
<comment type="caution">
    <text evidence="2">The sequence shown here is derived from an EMBL/GenBank/DDBJ whole genome shotgun (WGS) entry which is preliminary data.</text>
</comment>
<organism evidence="2 3">
    <name type="scientific">Portunus trituberculatus</name>
    <name type="common">Swimming crab</name>
    <name type="synonym">Neptunus trituberculatus</name>
    <dbReference type="NCBI Taxonomy" id="210409"/>
    <lineage>
        <taxon>Eukaryota</taxon>
        <taxon>Metazoa</taxon>
        <taxon>Ecdysozoa</taxon>
        <taxon>Arthropoda</taxon>
        <taxon>Crustacea</taxon>
        <taxon>Multicrustacea</taxon>
        <taxon>Malacostraca</taxon>
        <taxon>Eumalacostraca</taxon>
        <taxon>Eucarida</taxon>
        <taxon>Decapoda</taxon>
        <taxon>Pleocyemata</taxon>
        <taxon>Brachyura</taxon>
        <taxon>Eubrachyura</taxon>
        <taxon>Portunoidea</taxon>
        <taxon>Portunidae</taxon>
        <taxon>Portuninae</taxon>
        <taxon>Portunus</taxon>
    </lineage>
</organism>
<keyword evidence="3" id="KW-1185">Reference proteome</keyword>
<accession>A0A5B7KDB3</accession>
<dbReference type="AlphaFoldDB" id="A0A5B7KDB3"/>
<sequence length="84" mass="9033">MALSRAKKDERCQEKSPFFGGAQSEAGGQTALTGRPGVVFARCLDPRPLTELAPSTCHHPPGPDRTQELPTRTPPGFTRSSELT</sequence>
<reference evidence="2 3" key="1">
    <citation type="submission" date="2019-05" db="EMBL/GenBank/DDBJ databases">
        <title>Another draft genome of Portunus trituberculatus and its Hox gene families provides insights of decapod evolution.</title>
        <authorList>
            <person name="Jeong J.-H."/>
            <person name="Song I."/>
            <person name="Kim S."/>
            <person name="Choi T."/>
            <person name="Kim D."/>
            <person name="Ryu S."/>
            <person name="Kim W."/>
        </authorList>
    </citation>
    <scope>NUCLEOTIDE SEQUENCE [LARGE SCALE GENOMIC DNA]</scope>
    <source>
        <tissue evidence="2">Muscle</tissue>
    </source>
</reference>
<feature type="region of interest" description="Disordered" evidence="1">
    <location>
        <begin position="49"/>
        <end position="84"/>
    </location>
</feature>
<dbReference type="EMBL" id="VSRR010143030">
    <property type="protein sequence ID" value="MPD04826.1"/>
    <property type="molecule type" value="Genomic_DNA"/>
</dbReference>
<evidence type="ECO:0000256" key="1">
    <source>
        <dbReference type="SAM" id="MobiDB-lite"/>
    </source>
</evidence>
<proteinExistence type="predicted"/>
<feature type="region of interest" description="Disordered" evidence="1">
    <location>
        <begin position="1"/>
        <end position="35"/>
    </location>
</feature>
<evidence type="ECO:0000313" key="2">
    <source>
        <dbReference type="EMBL" id="MPD04826.1"/>
    </source>
</evidence>
<evidence type="ECO:0000313" key="3">
    <source>
        <dbReference type="Proteomes" id="UP000324222"/>
    </source>
</evidence>